<dbReference type="RefSeq" id="WP_034975216.1">
    <property type="nucleotide sequence ID" value="NZ_FOFI01000003.1"/>
</dbReference>
<protein>
    <submittedName>
        <fullName evidence="1">Uncharacterized protein</fullName>
    </submittedName>
</protein>
<gene>
    <name evidence="1" type="ORF">IO89_08240</name>
</gene>
<dbReference type="Proteomes" id="UP000028623">
    <property type="component" value="Unassembled WGS sequence"/>
</dbReference>
<proteinExistence type="predicted"/>
<evidence type="ECO:0000313" key="2">
    <source>
        <dbReference type="Proteomes" id="UP000028623"/>
    </source>
</evidence>
<sequence>MNMTFNEAFQKYILNQKVVGWGFQRQTKVLLPNGYHAFPSGYFTEYENGYRMIASGSTLHQTDIQEAMILDPEGVPIARDTEDIGPHPY</sequence>
<keyword evidence="2" id="KW-1185">Reference proteome</keyword>
<reference evidence="1 2" key="1">
    <citation type="submission" date="2014-07" db="EMBL/GenBank/DDBJ databases">
        <title>Epilithonimonas lactis LMG 22401 Genome.</title>
        <authorList>
            <person name="Pipes S.E."/>
            <person name="Stropko S.J."/>
        </authorList>
    </citation>
    <scope>NUCLEOTIDE SEQUENCE [LARGE SCALE GENOMIC DNA]</scope>
    <source>
        <strain evidence="1 2">LMG 24401</strain>
    </source>
</reference>
<dbReference type="STRING" id="421072.SAMN04488097_2260"/>
<dbReference type="eggNOG" id="ENOG502ZS4W">
    <property type="taxonomic scope" value="Bacteria"/>
</dbReference>
<comment type="caution">
    <text evidence="1">The sequence shown here is derived from an EMBL/GenBank/DDBJ whole genome shotgun (WGS) entry which is preliminary data.</text>
</comment>
<organism evidence="1 2">
    <name type="scientific">Epilithonimonas lactis</name>
    <dbReference type="NCBI Taxonomy" id="421072"/>
    <lineage>
        <taxon>Bacteria</taxon>
        <taxon>Pseudomonadati</taxon>
        <taxon>Bacteroidota</taxon>
        <taxon>Flavobacteriia</taxon>
        <taxon>Flavobacteriales</taxon>
        <taxon>Weeksellaceae</taxon>
        <taxon>Chryseobacterium group</taxon>
        <taxon>Epilithonimonas</taxon>
    </lineage>
</organism>
<evidence type="ECO:0000313" key="1">
    <source>
        <dbReference type="EMBL" id="KFC21951.1"/>
    </source>
</evidence>
<name>A0A085BHK6_9FLAO</name>
<dbReference type="AlphaFoldDB" id="A0A085BHK6"/>
<accession>A0A085BHK6</accession>
<dbReference type="EMBL" id="JPLY01000003">
    <property type="protein sequence ID" value="KFC21951.1"/>
    <property type="molecule type" value="Genomic_DNA"/>
</dbReference>
<dbReference type="OrthoDB" id="1267899at2"/>